<accession>A0ABQ1WGF0</accession>
<gene>
    <name evidence="1" type="ORF">GCM10011323_34960</name>
</gene>
<evidence type="ECO:0008006" key="3">
    <source>
        <dbReference type="Google" id="ProtNLM"/>
    </source>
</evidence>
<proteinExistence type="predicted"/>
<dbReference type="Proteomes" id="UP000634043">
    <property type="component" value="Unassembled WGS sequence"/>
</dbReference>
<sequence length="149" mass="16103">MKNLPFVVFVCLLLSCSKEDLGTVNAYLGQEIKLKEGQAALYKNTGFDAAAIVKLKVADVSDGRCPSDVFCITYGSVEVTLTIGMANEKGETITMCQGDCDGGSRFEDEARVVVGGMPYKIRLLAVMPLPSLKDESSKTKEIQLVLERG</sequence>
<evidence type="ECO:0000313" key="1">
    <source>
        <dbReference type="EMBL" id="GGG28585.1"/>
    </source>
</evidence>
<dbReference type="RefSeq" id="WP_188502833.1">
    <property type="nucleotide sequence ID" value="NZ_BMFP01000008.1"/>
</dbReference>
<comment type="caution">
    <text evidence="1">The sequence shown here is derived from an EMBL/GenBank/DDBJ whole genome shotgun (WGS) entry which is preliminary data.</text>
</comment>
<keyword evidence="2" id="KW-1185">Reference proteome</keyword>
<organism evidence="1 2">
    <name type="scientific">Pontibacter amylolyticus</name>
    <dbReference type="NCBI Taxonomy" id="1424080"/>
    <lineage>
        <taxon>Bacteria</taxon>
        <taxon>Pseudomonadati</taxon>
        <taxon>Bacteroidota</taxon>
        <taxon>Cytophagia</taxon>
        <taxon>Cytophagales</taxon>
        <taxon>Hymenobacteraceae</taxon>
        <taxon>Pontibacter</taxon>
    </lineage>
</organism>
<reference evidence="2" key="1">
    <citation type="journal article" date="2019" name="Int. J. Syst. Evol. Microbiol.">
        <title>The Global Catalogue of Microorganisms (GCM) 10K type strain sequencing project: providing services to taxonomists for standard genome sequencing and annotation.</title>
        <authorList>
            <consortium name="The Broad Institute Genomics Platform"/>
            <consortium name="The Broad Institute Genome Sequencing Center for Infectious Disease"/>
            <person name="Wu L."/>
            <person name="Ma J."/>
        </authorList>
    </citation>
    <scope>NUCLEOTIDE SEQUENCE [LARGE SCALE GENOMIC DNA]</scope>
    <source>
        <strain evidence="2">CGMCC 1.12749</strain>
    </source>
</reference>
<evidence type="ECO:0000313" key="2">
    <source>
        <dbReference type="Proteomes" id="UP000634043"/>
    </source>
</evidence>
<dbReference type="EMBL" id="BMFP01000008">
    <property type="protein sequence ID" value="GGG28585.1"/>
    <property type="molecule type" value="Genomic_DNA"/>
</dbReference>
<dbReference type="PROSITE" id="PS51257">
    <property type="entry name" value="PROKAR_LIPOPROTEIN"/>
    <property type="match status" value="1"/>
</dbReference>
<name>A0ABQ1WGF0_9BACT</name>
<protein>
    <recommendedName>
        <fullName evidence="3">Lipoprotein</fullName>
    </recommendedName>
</protein>